<feature type="transmembrane region" description="Helical" evidence="1">
    <location>
        <begin position="12"/>
        <end position="36"/>
    </location>
</feature>
<dbReference type="STRING" id="477680.SAMN05421788_10827"/>
<dbReference type="EMBL" id="FTOR01000008">
    <property type="protein sequence ID" value="SIT28437.1"/>
    <property type="molecule type" value="Genomic_DNA"/>
</dbReference>
<feature type="transmembrane region" description="Helical" evidence="1">
    <location>
        <begin position="42"/>
        <end position="61"/>
    </location>
</feature>
<reference evidence="3" key="1">
    <citation type="submission" date="2017-01" db="EMBL/GenBank/DDBJ databases">
        <authorList>
            <person name="Varghese N."/>
            <person name="Submissions S."/>
        </authorList>
    </citation>
    <scope>NUCLEOTIDE SEQUENCE [LARGE SCALE GENOMIC DNA]</scope>
    <source>
        <strain evidence="3">DSM 21054</strain>
    </source>
</reference>
<evidence type="ECO:0000256" key="1">
    <source>
        <dbReference type="SAM" id="Phobius"/>
    </source>
</evidence>
<gene>
    <name evidence="2" type="ORF">SAMN05421788_10827</name>
</gene>
<keyword evidence="1" id="KW-0812">Transmembrane</keyword>
<keyword evidence="3" id="KW-1185">Reference proteome</keyword>
<proteinExistence type="predicted"/>
<dbReference type="OrthoDB" id="5936019at2"/>
<keyword evidence="1" id="KW-1133">Transmembrane helix</keyword>
<organism evidence="2 3">
    <name type="scientific">Filimonas lacunae</name>
    <dbReference type="NCBI Taxonomy" id="477680"/>
    <lineage>
        <taxon>Bacteria</taxon>
        <taxon>Pseudomonadati</taxon>
        <taxon>Bacteroidota</taxon>
        <taxon>Chitinophagia</taxon>
        <taxon>Chitinophagales</taxon>
        <taxon>Chitinophagaceae</taxon>
        <taxon>Filimonas</taxon>
    </lineage>
</organism>
<evidence type="ECO:0000313" key="2">
    <source>
        <dbReference type="EMBL" id="SIT28437.1"/>
    </source>
</evidence>
<keyword evidence="1" id="KW-0472">Membrane</keyword>
<sequence>MKIYTYPSIWKTLLRLCVTAWITIFLVWIAAPLSIIPISTEYFVTFVVAGIALTFCVRELFLINKKWMVDHHSVRQVCRFQHKELRLKDIKGYRVRQDYIYLVSHKGKHMRISRYVGGFKTLMLWVASNYKDLDFQY</sequence>
<evidence type="ECO:0000313" key="3">
    <source>
        <dbReference type="Proteomes" id="UP000186917"/>
    </source>
</evidence>
<dbReference type="RefSeq" id="WP_076381070.1">
    <property type="nucleotide sequence ID" value="NZ_AP017422.1"/>
</dbReference>
<name>A0A1N7R158_9BACT</name>
<dbReference type="Proteomes" id="UP000186917">
    <property type="component" value="Unassembled WGS sequence"/>
</dbReference>
<protein>
    <submittedName>
        <fullName evidence="2">Uncharacterized protein</fullName>
    </submittedName>
</protein>
<accession>A0A1N7R158</accession>
<dbReference type="AlphaFoldDB" id="A0A1N7R158"/>